<dbReference type="SUPFAM" id="SSF53098">
    <property type="entry name" value="Ribonuclease H-like"/>
    <property type="match status" value="1"/>
</dbReference>
<dbReference type="Pfam" id="PF04937">
    <property type="entry name" value="DUF659"/>
    <property type="match status" value="1"/>
</dbReference>
<dbReference type="Proteomes" id="UP000077755">
    <property type="component" value="Chromosome 5"/>
</dbReference>
<evidence type="ECO:0000313" key="2">
    <source>
        <dbReference type="EMBL" id="WOH02245.1"/>
    </source>
</evidence>
<dbReference type="InterPro" id="IPR012337">
    <property type="entry name" value="RNaseH-like_sf"/>
</dbReference>
<keyword evidence="3" id="KW-1185">Reference proteome</keyword>
<evidence type="ECO:0000313" key="3">
    <source>
        <dbReference type="Proteomes" id="UP000077755"/>
    </source>
</evidence>
<dbReference type="EMBL" id="CP093347">
    <property type="protein sequence ID" value="WOH02245.1"/>
    <property type="molecule type" value="Genomic_DNA"/>
</dbReference>
<dbReference type="AlphaFoldDB" id="A0AAF0X6T4"/>
<protein>
    <recommendedName>
        <fullName evidence="1">DUF659 domain-containing protein</fullName>
    </recommendedName>
</protein>
<accession>A0AAF0X6T4</accession>
<feature type="domain" description="DUF659" evidence="1">
    <location>
        <begin position="13"/>
        <end position="159"/>
    </location>
</feature>
<reference evidence="2" key="2">
    <citation type="submission" date="2022-03" db="EMBL/GenBank/DDBJ databases">
        <title>Draft title - Genomic analysis of global carrot germplasm unveils the trajectory of domestication and the origin of high carotenoid orange carrot.</title>
        <authorList>
            <person name="Iorizzo M."/>
            <person name="Ellison S."/>
            <person name="Senalik D."/>
            <person name="Macko-Podgorni A."/>
            <person name="Grzebelus D."/>
            <person name="Bostan H."/>
            <person name="Rolling W."/>
            <person name="Curaba J."/>
            <person name="Simon P."/>
        </authorList>
    </citation>
    <scope>NUCLEOTIDE SEQUENCE</scope>
    <source>
        <tissue evidence="2">Leaf</tissue>
    </source>
</reference>
<proteinExistence type="predicted"/>
<dbReference type="PANTHER" id="PTHR32166:SF81">
    <property type="entry name" value="OS06G0658400 PROTEIN"/>
    <property type="match status" value="1"/>
</dbReference>
<evidence type="ECO:0000259" key="1">
    <source>
        <dbReference type="Pfam" id="PF04937"/>
    </source>
</evidence>
<dbReference type="PANTHER" id="PTHR32166">
    <property type="entry name" value="OSJNBA0013A04.12 PROTEIN"/>
    <property type="match status" value="1"/>
</dbReference>
<reference evidence="2" key="1">
    <citation type="journal article" date="2016" name="Nat. Genet.">
        <title>A high-quality carrot genome assembly provides new insights into carotenoid accumulation and asterid genome evolution.</title>
        <authorList>
            <person name="Iorizzo M."/>
            <person name="Ellison S."/>
            <person name="Senalik D."/>
            <person name="Zeng P."/>
            <person name="Satapoomin P."/>
            <person name="Huang J."/>
            <person name="Bowman M."/>
            <person name="Iovene M."/>
            <person name="Sanseverino W."/>
            <person name="Cavagnaro P."/>
            <person name="Yildiz M."/>
            <person name="Macko-Podgorni A."/>
            <person name="Moranska E."/>
            <person name="Grzebelus E."/>
            <person name="Grzebelus D."/>
            <person name="Ashrafi H."/>
            <person name="Zheng Z."/>
            <person name="Cheng S."/>
            <person name="Spooner D."/>
            <person name="Van Deynze A."/>
            <person name="Simon P."/>
        </authorList>
    </citation>
    <scope>NUCLEOTIDE SEQUENCE</scope>
    <source>
        <tissue evidence="2">Leaf</tissue>
    </source>
</reference>
<sequence length="448" mass="51976">MASEYNLSGYVPPTYNALRTTCLQKEKAHVERLMEPIKTTWKEKGVTIVSDVTELGPMFIKVVNCEGNVKDRFFMANLIKEVIMEIGAQNVVQVITDNAPVCKAAGMIVKTQFPHIFWTPCVVHTLNLALKNICDPSHIESNKDAFTECHWITEVADRALMVKNLILNHNMVLTMFNNVAPLKLLGVAETRFASLIMMLRRIKLLKRSLETLVLSEEWGTYREYDQQAKASIIRTTMLDETWCDKVDYILKFTGPMYGMLRFANTDKPSLHLIYDMWDEMIEKVKTIIYRHERKALSEDSPFYIVVYSILIDRWTKSSSPLHYFAHSLNPRYYSNTWLNAAPDRLPPHQDIELSEERNKCIKRYFPDGEARESYSIEKNWSTYSFIHSIKRNKILPTRAEDLVYVHTNLRLLSRKRGDRFDPLDGAEELEIASLSLDEPEMEAMIMLD</sequence>
<organism evidence="2 3">
    <name type="scientific">Daucus carota subsp. sativus</name>
    <name type="common">Carrot</name>
    <dbReference type="NCBI Taxonomy" id="79200"/>
    <lineage>
        <taxon>Eukaryota</taxon>
        <taxon>Viridiplantae</taxon>
        <taxon>Streptophyta</taxon>
        <taxon>Embryophyta</taxon>
        <taxon>Tracheophyta</taxon>
        <taxon>Spermatophyta</taxon>
        <taxon>Magnoliopsida</taxon>
        <taxon>eudicotyledons</taxon>
        <taxon>Gunneridae</taxon>
        <taxon>Pentapetalae</taxon>
        <taxon>asterids</taxon>
        <taxon>campanulids</taxon>
        <taxon>Apiales</taxon>
        <taxon>Apiaceae</taxon>
        <taxon>Apioideae</taxon>
        <taxon>Scandiceae</taxon>
        <taxon>Daucinae</taxon>
        <taxon>Daucus</taxon>
        <taxon>Daucus sect. Daucus</taxon>
    </lineage>
</organism>
<dbReference type="InterPro" id="IPR007021">
    <property type="entry name" value="DUF659"/>
</dbReference>
<name>A0AAF0X6T4_DAUCS</name>
<gene>
    <name evidence="2" type="ORF">DCAR_0521634</name>
</gene>